<protein>
    <submittedName>
        <fullName evidence="1">Uncharacterized protein</fullName>
    </submittedName>
</protein>
<organism evidence="1">
    <name type="scientific">Candidatus Nitrotoga fabula</name>
    <dbReference type="NCBI Taxonomy" id="2182327"/>
    <lineage>
        <taxon>Bacteria</taxon>
        <taxon>Pseudomonadati</taxon>
        <taxon>Pseudomonadota</taxon>
        <taxon>Betaproteobacteria</taxon>
        <taxon>Nitrosomonadales</taxon>
        <taxon>Gallionellaceae</taxon>
        <taxon>Candidatus Nitrotoga</taxon>
    </lineage>
</organism>
<accession>A0A2X0QUN7</accession>
<evidence type="ECO:0000313" key="1">
    <source>
        <dbReference type="EMBL" id="SPS05187.1"/>
    </source>
</evidence>
<name>A0A2X0QUN7_9PROT</name>
<sequence>MIKEFALDPEAITSSYREFCYFTEKFGVSQGRVISAFPRKWRKMVCESALREHQGKVEFSRIVERLNKLGGDIVFDTGRPSGDGSQAWIDRALAEHARRPFAAIISATAVDHPDVLQKDEIDEENPRFRSARQRAVPRTAKALVGCAGFLIRHARIIKIVDPHFDLAKPRYLRPLEQIASLLQGNQVTVEIHRSDEIAEDELIRRFQQYAALLPAGVKMQLHLYEKTQMHNRFILTERGGLIYGVGLCDNEDGGGAPDEEVILMETEIRDARWNHYSKTLPVASWP</sequence>
<proteinExistence type="predicted"/>
<gene>
    <name evidence="1" type="ORF">NITFAB_0776</name>
</gene>
<dbReference type="EMBL" id="LS423452">
    <property type="protein sequence ID" value="SPS05187.1"/>
    <property type="molecule type" value="Genomic_DNA"/>
</dbReference>
<dbReference type="AlphaFoldDB" id="A0A2X0QUN7"/>
<reference evidence="1" key="1">
    <citation type="submission" date="2018-05" db="EMBL/GenBank/DDBJ databases">
        <authorList>
            <person name="Lanie J.A."/>
            <person name="Ng W.-L."/>
            <person name="Kazmierczak K.M."/>
            <person name="Andrzejewski T.M."/>
            <person name="Davidsen T.M."/>
            <person name="Wayne K.J."/>
            <person name="Tettelin H."/>
            <person name="Glass J.I."/>
            <person name="Rusch D."/>
            <person name="Podicherti R."/>
            <person name="Tsui H.-C.T."/>
            <person name="Winkler M.E."/>
        </authorList>
    </citation>
    <scope>NUCLEOTIDE SEQUENCE</scope>
    <source>
        <strain evidence="1">KNB</strain>
    </source>
</reference>